<keyword evidence="3" id="KW-1185">Reference proteome</keyword>
<proteinExistence type="predicted"/>
<evidence type="ECO:0000313" key="2">
    <source>
        <dbReference type="EMBL" id="NRF67917.1"/>
    </source>
</evidence>
<evidence type="ECO:0000313" key="3">
    <source>
        <dbReference type="Proteomes" id="UP000737171"/>
    </source>
</evidence>
<organism evidence="2 3">
    <name type="scientific">Pseudaquabacterium terrae</name>
    <dbReference type="NCBI Taxonomy" id="2732868"/>
    <lineage>
        <taxon>Bacteria</taxon>
        <taxon>Pseudomonadati</taxon>
        <taxon>Pseudomonadota</taxon>
        <taxon>Betaproteobacteria</taxon>
        <taxon>Burkholderiales</taxon>
        <taxon>Sphaerotilaceae</taxon>
        <taxon>Pseudaquabacterium</taxon>
    </lineage>
</organism>
<gene>
    <name evidence="2" type="ORF">HLB44_13065</name>
</gene>
<dbReference type="PANTHER" id="PTHR43737:SF1">
    <property type="entry name" value="DUF1501 DOMAIN-CONTAINING PROTEIN"/>
    <property type="match status" value="1"/>
</dbReference>
<protein>
    <submittedName>
        <fullName evidence="2">DUF1800 domain-containing protein</fullName>
    </submittedName>
</protein>
<dbReference type="Pfam" id="PF08811">
    <property type="entry name" value="DUF1800"/>
    <property type="match status" value="1"/>
</dbReference>
<dbReference type="RefSeq" id="WP_173123094.1">
    <property type="nucleotide sequence ID" value="NZ_JABRWJ010000004.1"/>
</dbReference>
<accession>A0ABX2EH24</accession>
<dbReference type="PROSITE" id="PS51257">
    <property type="entry name" value="PROKAR_LIPOPROTEIN"/>
    <property type="match status" value="1"/>
</dbReference>
<feature type="compositionally biased region" description="Low complexity" evidence="1">
    <location>
        <begin position="41"/>
        <end position="54"/>
    </location>
</feature>
<evidence type="ECO:0000256" key="1">
    <source>
        <dbReference type="SAM" id="MobiDB-lite"/>
    </source>
</evidence>
<name>A0ABX2EH24_9BURK</name>
<feature type="region of interest" description="Disordered" evidence="1">
    <location>
        <begin position="30"/>
        <end position="60"/>
    </location>
</feature>
<dbReference type="PANTHER" id="PTHR43737">
    <property type="entry name" value="BLL7424 PROTEIN"/>
    <property type="match status" value="1"/>
</dbReference>
<reference evidence="2 3" key="1">
    <citation type="submission" date="2020-05" db="EMBL/GenBank/DDBJ databases">
        <title>Aquincola sp. isolate from soil.</title>
        <authorList>
            <person name="Han J."/>
            <person name="Kim D.-U."/>
        </authorList>
    </citation>
    <scope>NUCLEOTIDE SEQUENCE [LARGE SCALE GENOMIC DNA]</scope>
    <source>
        <strain evidence="2 3">S2</strain>
    </source>
</reference>
<sequence>MSEQREEPAVDEAELPFRLGAAAAATLMLAACGGGGGGGSNEPLPGTGGETPTTPAVPPSRRDAARFLSQASFGPRSIEEVESLRAMGYERWLHEQFNAPTASHVAYLEEQRTRDEHGKVRDEMSYEAVWQQWLFGTDVLRARVAWAWLQIFVISNVAPDLRPHAMSSYLDMLNRHAFGNYRTLLEDATLHPAMGYYLNMLGSAKEDPKKGTHPNENYAREVLQLFSIGLAKLNPDGSTQLDADGKAIPTYDERVVKGFAKAFSGFSHGGLDTANPKVFYSHDDNVEALWVTPMQAWAAYHDDGEKILLDGRMLPPAQGPQRDLKDALDSIFNHPNVGPFIGRQLIQRLVTSNPSPAYIQRIAAVFANNGQGIRGDLRAVVRAILLDAEARGDDAATRPRFGKQREPVLRFAMFLRALGAKSANGRNSIHYLDGADDALGQSPLLAPSVFNFYSPNFRPAGPLAAGGMVAPEFQITSETTVVGSLNFFAAFFRRGGYGSGDSKLMLDFAPLVPLADGTGAALIERLDLLFFDLQMSASTRSRLSTLIAALPGTNADKRLQRVKAALTVVALSPDHVIQK</sequence>
<comment type="caution">
    <text evidence="2">The sequence shown here is derived from an EMBL/GenBank/DDBJ whole genome shotgun (WGS) entry which is preliminary data.</text>
</comment>
<dbReference type="InterPro" id="IPR014917">
    <property type="entry name" value="DUF1800"/>
</dbReference>
<dbReference type="EMBL" id="JABRWJ010000004">
    <property type="protein sequence ID" value="NRF67917.1"/>
    <property type="molecule type" value="Genomic_DNA"/>
</dbReference>
<dbReference type="Proteomes" id="UP000737171">
    <property type="component" value="Unassembled WGS sequence"/>
</dbReference>